<dbReference type="EMBL" id="CP012605">
    <property type="protein sequence ID" value="ANH74352.1"/>
    <property type="molecule type" value="Genomic_DNA"/>
</dbReference>
<dbReference type="PATRIC" id="fig|190721.6.peg.3404"/>
<dbReference type="Gene3D" id="3.40.50.10490">
    <property type="entry name" value="Glucose-6-phosphate isomerase like protein, domain 1"/>
    <property type="match status" value="1"/>
</dbReference>
<dbReference type="PROSITE" id="PS51464">
    <property type="entry name" value="SIS"/>
    <property type="match status" value="1"/>
</dbReference>
<dbReference type="SUPFAM" id="SSF53697">
    <property type="entry name" value="SIS domain"/>
    <property type="match status" value="1"/>
</dbReference>
<evidence type="ECO:0000259" key="6">
    <source>
        <dbReference type="PROSITE" id="PS51464"/>
    </source>
</evidence>
<protein>
    <submittedName>
        <fullName evidence="8">RpiR family transcriptional regulator</fullName>
    </submittedName>
    <submittedName>
        <fullName evidence="7">SIS domain protein</fullName>
    </submittedName>
</protein>
<dbReference type="SUPFAM" id="SSF46689">
    <property type="entry name" value="Homeodomain-like"/>
    <property type="match status" value="1"/>
</dbReference>
<evidence type="ECO:0000313" key="8">
    <source>
        <dbReference type="EMBL" id="ANJ73922.1"/>
    </source>
</evidence>
<evidence type="ECO:0000256" key="1">
    <source>
        <dbReference type="ARBA" id="ARBA00023015"/>
    </source>
</evidence>
<evidence type="ECO:0000256" key="4">
    <source>
        <dbReference type="ARBA" id="ARBA00023163"/>
    </source>
</evidence>
<proteinExistence type="predicted"/>
<evidence type="ECO:0000256" key="2">
    <source>
        <dbReference type="ARBA" id="ARBA00023125"/>
    </source>
</evidence>
<evidence type="ECO:0000256" key="3">
    <source>
        <dbReference type="ARBA" id="ARBA00023152"/>
    </source>
</evidence>
<dbReference type="STRING" id="190721.ACS15_3448"/>
<dbReference type="GO" id="GO:0006096">
    <property type="term" value="P:glycolytic process"/>
    <property type="evidence" value="ECO:0007669"/>
    <property type="project" value="UniProtKB-KW"/>
</dbReference>
<dbReference type="EMBL" id="CP016022">
    <property type="protein sequence ID" value="ANJ73922.1"/>
    <property type="molecule type" value="Genomic_DNA"/>
</dbReference>
<reference evidence="10" key="3">
    <citation type="submission" date="2016-06" db="EMBL/GenBank/DDBJ databases">
        <authorList>
            <person name="Xu Y."/>
            <person name="Nagy A."/>
            <person name="Yan X."/>
            <person name="Kim S.W."/>
            <person name="Haley B."/>
            <person name="Liu N.T."/>
            <person name="Nou X."/>
        </authorList>
    </citation>
    <scope>NUCLEOTIDE SEQUENCE [LARGE SCALE GENOMIC DNA]</scope>
    <source>
        <strain evidence="10">ATCC 49129</strain>
    </source>
</reference>
<dbReference type="Proteomes" id="UP000078572">
    <property type="component" value="Chromosome 1"/>
</dbReference>
<evidence type="ECO:0000313" key="9">
    <source>
        <dbReference type="Proteomes" id="UP000077927"/>
    </source>
</evidence>
<dbReference type="InterPro" id="IPR035472">
    <property type="entry name" value="RpiR-like_SIS"/>
</dbReference>
<evidence type="ECO:0000259" key="5">
    <source>
        <dbReference type="PROSITE" id="PS51071"/>
    </source>
</evidence>
<dbReference type="Proteomes" id="UP000077927">
    <property type="component" value="Chromosome 1"/>
</dbReference>
<dbReference type="PANTHER" id="PTHR30514">
    <property type="entry name" value="GLUCOKINASE"/>
    <property type="match status" value="1"/>
</dbReference>
<dbReference type="Gene3D" id="1.10.10.10">
    <property type="entry name" value="Winged helix-like DNA-binding domain superfamily/Winged helix DNA-binding domain"/>
    <property type="match status" value="1"/>
</dbReference>
<sequence length="287" mass="30646">MPSLSVPVLNALRDQLPALSPAQQGVARLILEAPELSLEQSVETLAVRAGVSMPTIVRMCQALGFEGLREFKATLAAELAHAQPTLPGHVGRADPPALVASKVIDGATRALARLRDTLSATHIDAAAERIARARRVDCYAAGAASSFMANDMQSRLMRLGLASNAYFDAHLQLVSAATLGASDVVVAFSHVGRMPYLLESIAYAAEQGACVIAITQAGTPLAECAQIALTVDVPEDAVMRVGTEAYLVHLTVIEILMTCVAQRRDEMVRARMRAIQRLLTERSVDRP</sequence>
<dbReference type="PANTHER" id="PTHR30514:SF1">
    <property type="entry name" value="HTH-TYPE TRANSCRIPTIONAL REGULATOR HEXR-RELATED"/>
    <property type="match status" value="1"/>
</dbReference>
<dbReference type="InterPro" id="IPR009057">
    <property type="entry name" value="Homeodomain-like_sf"/>
</dbReference>
<dbReference type="InterPro" id="IPR036388">
    <property type="entry name" value="WH-like_DNA-bd_sf"/>
</dbReference>
<reference evidence="8" key="2">
    <citation type="submission" date="2016-06" db="EMBL/GenBank/DDBJ databases">
        <authorList>
            <person name="Kjaerup R.B."/>
            <person name="Dalgaard T.S."/>
            <person name="Juul-Madsen H.R."/>
        </authorList>
    </citation>
    <scope>NUCLEOTIDE SEQUENCE [LARGE SCALE GENOMIC DNA]</scope>
    <source>
        <strain evidence="8">ATCC 49129</strain>
    </source>
</reference>
<keyword evidence="3" id="KW-0324">Glycolysis</keyword>
<dbReference type="GO" id="GO:0003677">
    <property type="term" value="F:DNA binding"/>
    <property type="evidence" value="ECO:0007669"/>
    <property type="project" value="UniProtKB-KW"/>
</dbReference>
<keyword evidence="10" id="KW-1185">Reference proteome</keyword>
<organism evidence="8 10">
    <name type="scientific">Ralstonia insidiosa</name>
    <dbReference type="NCBI Taxonomy" id="190721"/>
    <lineage>
        <taxon>Bacteria</taxon>
        <taxon>Pseudomonadati</taxon>
        <taxon>Pseudomonadota</taxon>
        <taxon>Betaproteobacteria</taxon>
        <taxon>Burkholderiales</taxon>
        <taxon>Burkholderiaceae</taxon>
        <taxon>Ralstonia</taxon>
    </lineage>
</organism>
<dbReference type="InterPro" id="IPR046348">
    <property type="entry name" value="SIS_dom_sf"/>
</dbReference>
<dbReference type="GeneID" id="61527589"/>
<feature type="domain" description="SIS" evidence="6">
    <location>
        <begin position="126"/>
        <end position="266"/>
    </location>
</feature>
<name>A0A192A0U6_9RALS</name>
<gene>
    <name evidence="8" type="ORF">A9Y76_16325</name>
    <name evidence="7" type="ORF">ACS15_3448</name>
</gene>
<dbReference type="GO" id="GO:0003700">
    <property type="term" value="F:DNA-binding transcription factor activity"/>
    <property type="evidence" value="ECO:0007669"/>
    <property type="project" value="InterPro"/>
</dbReference>
<dbReference type="Pfam" id="PF01418">
    <property type="entry name" value="HTH_6"/>
    <property type="match status" value="1"/>
</dbReference>
<accession>A0A192A0U6</accession>
<reference evidence="7 9" key="1">
    <citation type="submission" date="2015-09" db="EMBL/GenBank/DDBJ databases">
        <authorList>
            <person name="Xu Y."/>
            <person name="Nagy A."/>
            <person name="Liu N.T."/>
            <person name="Nou X."/>
        </authorList>
    </citation>
    <scope>NUCLEOTIDE SEQUENCE [LARGE SCALE GENOMIC DNA]</scope>
    <source>
        <strain evidence="7 9">FC1138</strain>
    </source>
</reference>
<dbReference type="Pfam" id="PF01380">
    <property type="entry name" value="SIS"/>
    <property type="match status" value="1"/>
</dbReference>
<dbReference type="GO" id="GO:0097367">
    <property type="term" value="F:carbohydrate derivative binding"/>
    <property type="evidence" value="ECO:0007669"/>
    <property type="project" value="InterPro"/>
</dbReference>
<keyword evidence="1" id="KW-0805">Transcription regulation</keyword>
<keyword evidence="4" id="KW-0804">Transcription</keyword>
<evidence type="ECO:0000313" key="7">
    <source>
        <dbReference type="EMBL" id="ANH74352.1"/>
    </source>
</evidence>
<dbReference type="RefSeq" id="WP_021197318.1">
    <property type="nucleotide sequence ID" value="NZ_CP012605.1"/>
</dbReference>
<dbReference type="PROSITE" id="PS51071">
    <property type="entry name" value="HTH_RPIR"/>
    <property type="match status" value="1"/>
</dbReference>
<dbReference type="InterPro" id="IPR001347">
    <property type="entry name" value="SIS_dom"/>
</dbReference>
<dbReference type="OrthoDB" id="257751at2"/>
<dbReference type="AlphaFoldDB" id="A0A192A0U6"/>
<dbReference type="InterPro" id="IPR000281">
    <property type="entry name" value="HTH_RpiR"/>
</dbReference>
<dbReference type="InterPro" id="IPR047640">
    <property type="entry name" value="RpiR-like"/>
</dbReference>
<dbReference type="CDD" id="cd05013">
    <property type="entry name" value="SIS_RpiR"/>
    <property type="match status" value="1"/>
</dbReference>
<keyword evidence="2" id="KW-0238">DNA-binding</keyword>
<feature type="domain" description="HTH rpiR-type" evidence="5">
    <location>
        <begin position="6"/>
        <end position="82"/>
    </location>
</feature>
<evidence type="ECO:0000313" key="10">
    <source>
        <dbReference type="Proteomes" id="UP000078572"/>
    </source>
</evidence>
<dbReference type="KEGG" id="rin:ACS15_3448"/>